<evidence type="ECO:0000313" key="11">
    <source>
        <dbReference type="Proteomes" id="UP000694569"/>
    </source>
</evidence>
<name>A0A8C5QUV6_9ANUR</name>
<evidence type="ECO:0000256" key="5">
    <source>
        <dbReference type="ARBA" id="ARBA00022729"/>
    </source>
</evidence>
<sequence>MRLEGGICPPRNLYAPPEPLCCWLLFRGDCYRHRTIRGSAGVFPAMAELLLVLFLAVGAAASRGDREPVYRDCVTGCDKINCTGARLRDFRAEQPLYMRMTGWSCLDDCRYQCMWHTVFLYLKEGYPVPQFHGKWPFSRFLFFQEPASALASLLNGIANILMLRRYRSTVPSSCPMYHTCLIFSLVSINAWFWSTIFHTKDTAVTEKMDYFCASAVILHSIYLCCVRTLGLRYPSFANAFGALLVLLFACHVSYLTLGRFDYSYNMMANASLGMVNLFWWLAWCLRRRSHQPYLWKCVLVVVLLQSLALLELLDFPPVLWVLDAHALWHFSTIPLHFLFFSFLEDDSLYLLKMNSDVLKLD</sequence>
<dbReference type="GO" id="GO:0006506">
    <property type="term" value="P:GPI anchor biosynthetic process"/>
    <property type="evidence" value="ECO:0007669"/>
    <property type="project" value="UniProtKB-KW"/>
</dbReference>
<keyword evidence="11" id="KW-1185">Reference proteome</keyword>
<keyword evidence="6 9" id="KW-1133">Transmembrane helix</keyword>
<feature type="transmembrane region" description="Helical" evidence="9">
    <location>
        <begin position="293"/>
        <end position="313"/>
    </location>
</feature>
<evidence type="ECO:0000256" key="6">
    <source>
        <dbReference type="ARBA" id="ARBA00022989"/>
    </source>
</evidence>
<feature type="transmembrane region" description="Helical" evidence="9">
    <location>
        <begin position="208"/>
        <end position="229"/>
    </location>
</feature>
<dbReference type="OrthoDB" id="419770at2759"/>
<reference evidence="10" key="2">
    <citation type="submission" date="2025-09" db="UniProtKB">
        <authorList>
            <consortium name="Ensembl"/>
        </authorList>
    </citation>
    <scope>IDENTIFICATION</scope>
</reference>
<comment type="function">
    <text evidence="8">Involved in the fatty acid remodeling steps of GPI-anchor maturation where the unsaturated acyl chain at sn-2 of inositol phosphate is replaced by a saturated stearoyl chain. May catalyze the first step of the fatty acid remodeling, by removing the unsaturated acyl chain at sn-2 of inositol phosphate, generating a lyso-GPI intermediate. The fatty acid remodeling steps is critical for the integration of GPI-APs into lipid rafts.</text>
</comment>
<feature type="transmembrane region" description="Helical" evidence="9">
    <location>
        <begin position="325"/>
        <end position="343"/>
    </location>
</feature>
<evidence type="ECO:0000256" key="7">
    <source>
        <dbReference type="ARBA" id="ARBA00023136"/>
    </source>
</evidence>
<comment type="function">
    <text evidence="9">Involved in the lipid remodeling steps of GPI-anchor maturation.</text>
</comment>
<keyword evidence="5" id="KW-0732">Signal</keyword>
<evidence type="ECO:0000256" key="2">
    <source>
        <dbReference type="ARBA" id="ARBA00006387"/>
    </source>
</evidence>
<dbReference type="InterPro" id="IPR007217">
    <property type="entry name" value="Per1-like"/>
</dbReference>
<dbReference type="GO" id="GO:0016788">
    <property type="term" value="F:hydrolase activity, acting on ester bonds"/>
    <property type="evidence" value="ECO:0007669"/>
    <property type="project" value="TreeGrafter"/>
</dbReference>
<feature type="transmembrane region" description="Helical" evidence="9">
    <location>
        <begin position="175"/>
        <end position="196"/>
    </location>
</feature>
<evidence type="ECO:0000256" key="8">
    <source>
        <dbReference type="ARBA" id="ARBA00093305"/>
    </source>
</evidence>
<comment type="caution">
    <text evidence="9">Lacks conserved residue(s) required for the propagation of feature annotation.</text>
</comment>
<evidence type="ECO:0000313" key="10">
    <source>
        <dbReference type="Ensembl" id="ENSLLEP00000043670.1"/>
    </source>
</evidence>
<keyword evidence="7 9" id="KW-0472">Membrane</keyword>
<keyword evidence="3 9" id="KW-0337">GPI-anchor biosynthesis</keyword>
<dbReference type="GO" id="GO:0005789">
    <property type="term" value="C:endoplasmic reticulum membrane"/>
    <property type="evidence" value="ECO:0007669"/>
    <property type="project" value="TreeGrafter"/>
</dbReference>
<evidence type="ECO:0000256" key="4">
    <source>
        <dbReference type="ARBA" id="ARBA00022692"/>
    </source>
</evidence>
<dbReference type="GO" id="GO:0000139">
    <property type="term" value="C:Golgi membrane"/>
    <property type="evidence" value="ECO:0007669"/>
    <property type="project" value="UniProtKB-SubCell"/>
</dbReference>
<accession>A0A8C5QUV6</accession>
<keyword evidence="9" id="KW-0333">Golgi apparatus</keyword>
<dbReference type="GeneTree" id="ENSGT00390000001304"/>
<proteinExistence type="inferred from homology"/>
<comment type="similarity">
    <text evidence="2 9">Belongs to the PGAP3 family.</text>
</comment>
<feature type="transmembrane region" description="Helical" evidence="9">
    <location>
        <begin position="146"/>
        <end position="163"/>
    </location>
</feature>
<dbReference type="Ensembl" id="ENSLLET00000045411.1">
    <property type="protein sequence ID" value="ENSLLEP00000043670.1"/>
    <property type="gene ID" value="ENSLLEG00000027751.1"/>
</dbReference>
<dbReference type="PANTHER" id="PTHR13148:SF0">
    <property type="entry name" value="POST-GPI ATTACHMENT TO PROTEINS FACTOR 3"/>
    <property type="match status" value="1"/>
</dbReference>
<feature type="transmembrane region" description="Helical" evidence="9">
    <location>
        <begin position="42"/>
        <end position="61"/>
    </location>
</feature>
<dbReference type="Pfam" id="PF04080">
    <property type="entry name" value="Per1"/>
    <property type="match status" value="1"/>
</dbReference>
<dbReference type="AlphaFoldDB" id="A0A8C5QUV6"/>
<evidence type="ECO:0000256" key="3">
    <source>
        <dbReference type="ARBA" id="ARBA00022502"/>
    </source>
</evidence>
<comment type="subcellular location">
    <subcellularLocation>
        <location evidence="1">Endomembrane system</location>
        <topology evidence="1">Multi-pass membrane protein</topology>
    </subcellularLocation>
    <subcellularLocation>
        <location evidence="9">Golgi apparatus membrane</location>
        <topology evidence="9">Multi-pass membrane protein</topology>
    </subcellularLocation>
</comment>
<feature type="transmembrane region" description="Helical" evidence="9">
    <location>
        <begin position="236"/>
        <end position="256"/>
    </location>
</feature>
<dbReference type="Proteomes" id="UP000694569">
    <property type="component" value="Unplaced"/>
</dbReference>
<evidence type="ECO:0000256" key="9">
    <source>
        <dbReference type="RuleBase" id="RU365066"/>
    </source>
</evidence>
<reference evidence="10" key="1">
    <citation type="submission" date="2025-08" db="UniProtKB">
        <authorList>
            <consortium name="Ensembl"/>
        </authorList>
    </citation>
    <scope>IDENTIFICATION</scope>
</reference>
<protein>
    <recommendedName>
        <fullName evidence="9">Post-GPI attachment to proteins factor 3</fullName>
    </recommendedName>
</protein>
<evidence type="ECO:0000256" key="1">
    <source>
        <dbReference type="ARBA" id="ARBA00004127"/>
    </source>
</evidence>
<gene>
    <name evidence="10" type="primary">PGAP3</name>
</gene>
<dbReference type="PANTHER" id="PTHR13148">
    <property type="entry name" value="PER1-RELATED"/>
    <property type="match status" value="1"/>
</dbReference>
<keyword evidence="4 9" id="KW-0812">Transmembrane</keyword>
<feature type="transmembrane region" description="Helical" evidence="9">
    <location>
        <begin position="262"/>
        <end position="281"/>
    </location>
</feature>
<organism evidence="10 11">
    <name type="scientific">Leptobrachium leishanense</name>
    <name type="common">Leishan spiny toad</name>
    <dbReference type="NCBI Taxonomy" id="445787"/>
    <lineage>
        <taxon>Eukaryota</taxon>
        <taxon>Metazoa</taxon>
        <taxon>Chordata</taxon>
        <taxon>Craniata</taxon>
        <taxon>Vertebrata</taxon>
        <taxon>Euteleostomi</taxon>
        <taxon>Amphibia</taxon>
        <taxon>Batrachia</taxon>
        <taxon>Anura</taxon>
        <taxon>Pelobatoidea</taxon>
        <taxon>Megophryidae</taxon>
        <taxon>Leptobrachium</taxon>
    </lineage>
</organism>